<dbReference type="SMART" id="SM00220">
    <property type="entry name" value="S_TKc"/>
    <property type="match status" value="1"/>
</dbReference>
<comment type="caution">
    <text evidence="9">The sequence shown here is derived from an EMBL/GenBank/DDBJ whole genome shotgun (WGS) entry which is preliminary data.</text>
</comment>
<feature type="binding site" evidence="6">
    <location>
        <position position="52"/>
    </location>
    <ligand>
        <name>ATP</name>
        <dbReference type="ChEBI" id="CHEBI:30616"/>
    </ligand>
</feature>
<dbReference type="PANTHER" id="PTHR24055">
    <property type="entry name" value="MITOGEN-ACTIVATED PROTEIN KINASE"/>
    <property type="match status" value="1"/>
</dbReference>
<evidence type="ECO:0000259" key="8">
    <source>
        <dbReference type="PROSITE" id="PS50011"/>
    </source>
</evidence>
<evidence type="ECO:0000256" key="3">
    <source>
        <dbReference type="ARBA" id="ARBA00022741"/>
    </source>
</evidence>
<evidence type="ECO:0000256" key="2">
    <source>
        <dbReference type="ARBA" id="ARBA00022679"/>
    </source>
</evidence>
<dbReference type="Gene3D" id="3.30.200.20">
    <property type="entry name" value="Phosphorylase Kinase, domain 1"/>
    <property type="match status" value="1"/>
</dbReference>
<dbReference type="InterPro" id="IPR008271">
    <property type="entry name" value="Ser/Thr_kinase_AS"/>
</dbReference>
<dbReference type="InterPro" id="IPR000719">
    <property type="entry name" value="Prot_kinase_dom"/>
</dbReference>
<keyword evidence="10" id="KW-1185">Reference proteome</keyword>
<organism evidence="9 10">
    <name type="scientific">Stentor coeruleus</name>
    <dbReference type="NCBI Taxonomy" id="5963"/>
    <lineage>
        <taxon>Eukaryota</taxon>
        <taxon>Sar</taxon>
        <taxon>Alveolata</taxon>
        <taxon>Ciliophora</taxon>
        <taxon>Postciliodesmatophora</taxon>
        <taxon>Heterotrichea</taxon>
        <taxon>Heterotrichida</taxon>
        <taxon>Stentoridae</taxon>
        <taxon>Stentor</taxon>
    </lineage>
</organism>
<evidence type="ECO:0000256" key="4">
    <source>
        <dbReference type="ARBA" id="ARBA00022777"/>
    </source>
</evidence>
<keyword evidence="3 6" id="KW-0547">Nucleotide-binding</keyword>
<dbReference type="InterPro" id="IPR017441">
    <property type="entry name" value="Protein_kinase_ATP_BS"/>
</dbReference>
<name>A0A1R2APX5_9CILI</name>
<comment type="similarity">
    <text evidence="7">Belongs to the protein kinase superfamily.</text>
</comment>
<dbReference type="GO" id="GO:0004674">
    <property type="term" value="F:protein serine/threonine kinase activity"/>
    <property type="evidence" value="ECO:0007669"/>
    <property type="project" value="UniProtKB-KW"/>
</dbReference>
<dbReference type="SUPFAM" id="SSF56112">
    <property type="entry name" value="Protein kinase-like (PK-like)"/>
    <property type="match status" value="1"/>
</dbReference>
<dbReference type="Pfam" id="PF00069">
    <property type="entry name" value="Pkinase"/>
    <property type="match status" value="1"/>
</dbReference>
<protein>
    <recommendedName>
        <fullName evidence="8">Protein kinase domain-containing protein</fullName>
    </recommendedName>
</protein>
<evidence type="ECO:0000313" key="10">
    <source>
        <dbReference type="Proteomes" id="UP000187209"/>
    </source>
</evidence>
<evidence type="ECO:0000256" key="6">
    <source>
        <dbReference type="PROSITE-ProRule" id="PRU10141"/>
    </source>
</evidence>
<accession>A0A1R2APX5</accession>
<dbReference type="AlphaFoldDB" id="A0A1R2APX5"/>
<gene>
    <name evidence="9" type="ORF">SteCoe_36642</name>
</gene>
<keyword evidence="4" id="KW-0418">Kinase</keyword>
<keyword evidence="1 7" id="KW-0723">Serine/threonine-protein kinase</keyword>
<feature type="domain" description="Protein kinase" evidence="8">
    <location>
        <begin position="22"/>
        <end position="310"/>
    </location>
</feature>
<evidence type="ECO:0000256" key="1">
    <source>
        <dbReference type="ARBA" id="ARBA00022527"/>
    </source>
</evidence>
<dbReference type="EMBL" id="MPUH01001705">
    <property type="protein sequence ID" value="OMJ66495.1"/>
    <property type="molecule type" value="Genomic_DNA"/>
</dbReference>
<dbReference type="PROSITE" id="PS50011">
    <property type="entry name" value="PROTEIN_KINASE_DOM"/>
    <property type="match status" value="1"/>
</dbReference>
<keyword evidence="2" id="KW-0808">Transferase</keyword>
<dbReference type="PROSITE" id="PS00108">
    <property type="entry name" value="PROTEIN_KINASE_ST"/>
    <property type="match status" value="1"/>
</dbReference>
<dbReference type="OrthoDB" id="192887at2759"/>
<dbReference type="Proteomes" id="UP000187209">
    <property type="component" value="Unassembled WGS sequence"/>
</dbReference>
<dbReference type="CDD" id="cd07834">
    <property type="entry name" value="STKc_MAPK"/>
    <property type="match status" value="1"/>
</dbReference>
<evidence type="ECO:0000313" key="9">
    <source>
        <dbReference type="EMBL" id="OMJ66495.1"/>
    </source>
</evidence>
<dbReference type="PROSITE" id="PS00107">
    <property type="entry name" value="PROTEIN_KINASE_ATP"/>
    <property type="match status" value="1"/>
</dbReference>
<reference evidence="9 10" key="1">
    <citation type="submission" date="2016-11" db="EMBL/GenBank/DDBJ databases">
        <title>The macronuclear genome of Stentor coeruleus: a giant cell with tiny introns.</title>
        <authorList>
            <person name="Slabodnick M."/>
            <person name="Ruby J.G."/>
            <person name="Reiff S.B."/>
            <person name="Swart E.C."/>
            <person name="Gosai S."/>
            <person name="Prabakaran S."/>
            <person name="Witkowska E."/>
            <person name="Larue G.E."/>
            <person name="Fisher S."/>
            <person name="Freeman R.M."/>
            <person name="Gunawardena J."/>
            <person name="Chu W."/>
            <person name="Stover N.A."/>
            <person name="Gregory B.D."/>
            <person name="Nowacki M."/>
            <person name="Derisi J."/>
            <person name="Roy S.W."/>
            <person name="Marshall W.F."/>
            <person name="Sood P."/>
        </authorList>
    </citation>
    <scope>NUCLEOTIDE SEQUENCE [LARGE SCALE GENOMIC DNA]</scope>
    <source>
        <strain evidence="9">WM001</strain>
    </source>
</reference>
<dbReference type="InterPro" id="IPR011009">
    <property type="entry name" value="Kinase-like_dom_sf"/>
</dbReference>
<dbReference type="GO" id="GO:0005524">
    <property type="term" value="F:ATP binding"/>
    <property type="evidence" value="ECO:0007669"/>
    <property type="project" value="UniProtKB-UniRule"/>
</dbReference>
<dbReference type="Gene3D" id="1.10.510.10">
    <property type="entry name" value="Transferase(Phosphotransferase) domain 1"/>
    <property type="match status" value="1"/>
</dbReference>
<dbReference type="FunFam" id="1.10.510.10:FF:000040">
    <property type="entry name" value="Mitogen-activated protein kinase"/>
    <property type="match status" value="1"/>
</dbReference>
<sequence>MKDSQRDTTQEILLSFKIGPRYEAQKIIGYGAYGIVIQAKDLERDQLVAIKKLNKIEDVVDIKRNLREIKCMRTLKHESILSIKKLIHIQENPKEIGEIYLITELMETDLHRILKSDQELTPDHGLYFVYYILRALKYIHSANIVHRDIKPSNILVNADCTIKICDFGLSRLIDSGLEDLTEYVVTRFYRAPEIMLSSHMYTKSVDIWSAGCTFAEILGRKVLFPGGNYIKQIDLIIKLLGTPSEDDMEFIANSHAKRFLQSLPYHPRQNLREFIAPNASPEAYDLMEKMLEFNPKKRITVEEALRHPYLADFHDSDDEPVSSETADFQFENQEFTFDELKTLLLEELEICKTLDN</sequence>
<evidence type="ECO:0000256" key="5">
    <source>
        <dbReference type="ARBA" id="ARBA00022840"/>
    </source>
</evidence>
<proteinExistence type="inferred from homology"/>
<dbReference type="InterPro" id="IPR050117">
    <property type="entry name" value="MAPK"/>
</dbReference>
<keyword evidence="5 6" id="KW-0067">ATP-binding</keyword>
<evidence type="ECO:0000256" key="7">
    <source>
        <dbReference type="RuleBase" id="RU000304"/>
    </source>
</evidence>